<keyword evidence="2" id="KW-1003">Cell membrane</keyword>
<sequence length="344" mass="36021">MTATTGAAPPVAARRGAFRILPAIELAVLALLLVVPFLLADRPELITLLTNVVILSLLALSFDLCWGFSGIMSFGQALFFGVAGYGVALVGRDLEFSQLWATLPLAMLAGGALAALLAAFLLLGRKAPTSIFVAFGTLTGAYAAERLVAGWQYVGAGNGLSAIKLMAFGEYEFVEGLDFYAVALTALVLVYAASRTLVRSQLGLVLAGIRQNEERLAFFGYRVQVFKAVVFSLAGMVAGLSGALYGYHQGFTGPSNLGPGLSTTAVIYCLFGGSGTLIGPVLGTVAIEVLSYVLADIDAIRQFWPVLLGVVLLVVVTFQPTGLLGLAVSARERIGTYGARKAAR</sequence>
<feature type="transmembrane region" description="Helical" evidence="6">
    <location>
        <begin position="73"/>
        <end position="91"/>
    </location>
</feature>
<gene>
    <name evidence="7" type="ORF">JMJ56_16515</name>
</gene>
<proteinExistence type="predicted"/>
<feature type="transmembrane region" description="Helical" evidence="6">
    <location>
        <begin position="265"/>
        <end position="294"/>
    </location>
</feature>
<feature type="transmembrane region" description="Helical" evidence="6">
    <location>
        <begin position="225"/>
        <end position="245"/>
    </location>
</feature>
<reference evidence="7 8" key="1">
    <citation type="submission" date="2021-01" db="EMBL/GenBank/DDBJ databases">
        <title>Belnapia mucosa sp. nov. and Belnapia arida sp. nov., isolated from the Tabernas Desert (Almeria, Spain).</title>
        <authorList>
            <person name="Molina-Menor E."/>
            <person name="Vidal-Verdu A."/>
            <person name="Calonge A."/>
            <person name="Satari L."/>
            <person name="Pereto J."/>
            <person name="Porcar M."/>
        </authorList>
    </citation>
    <scope>NUCLEOTIDE SEQUENCE [LARGE SCALE GENOMIC DNA]</scope>
    <source>
        <strain evidence="7 8">T18</strain>
    </source>
</reference>
<name>A0ABS1U4P5_9PROT</name>
<dbReference type="RefSeq" id="WP_202832863.1">
    <property type="nucleotide sequence ID" value="NZ_JAETWB010000007.1"/>
</dbReference>
<feature type="transmembrane region" description="Helical" evidence="6">
    <location>
        <begin position="20"/>
        <end position="39"/>
    </location>
</feature>
<dbReference type="CDD" id="cd06581">
    <property type="entry name" value="TM_PBP1_LivM_like"/>
    <property type="match status" value="1"/>
</dbReference>
<dbReference type="InterPro" id="IPR043428">
    <property type="entry name" value="LivM-like"/>
</dbReference>
<dbReference type="Proteomes" id="UP000660885">
    <property type="component" value="Unassembled WGS sequence"/>
</dbReference>
<accession>A0ABS1U4P5</accession>
<feature type="transmembrane region" description="Helical" evidence="6">
    <location>
        <begin position="45"/>
        <end position="66"/>
    </location>
</feature>
<evidence type="ECO:0000313" key="8">
    <source>
        <dbReference type="Proteomes" id="UP000660885"/>
    </source>
</evidence>
<feature type="transmembrane region" description="Helical" evidence="6">
    <location>
        <begin position="103"/>
        <end position="124"/>
    </location>
</feature>
<evidence type="ECO:0000256" key="1">
    <source>
        <dbReference type="ARBA" id="ARBA00004651"/>
    </source>
</evidence>
<evidence type="ECO:0000256" key="2">
    <source>
        <dbReference type="ARBA" id="ARBA00022475"/>
    </source>
</evidence>
<feature type="transmembrane region" description="Helical" evidence="6">
    <location>
        <begin position="173"/>
        <end position="193"/>
    </location>
</feature>
<evidence type="ECO:0000256" key="4">
    <source>
        <dbReference type="ARBA" id="ARBA00022989"/>
    </source>
</evidence>
<dbReference type="EMBL" id="JAETWB010000007">
    <property type="protein sequence ID" value="MBL6079623.1"/>
    <property type="molecule type" value="Genomic_DNA"/>
</dbReference>
<keyword evidence="5 6" id="KW-0472">Membrane</keyword>
<evidence type="ECO:0000256" key="6">
    <source>
        <dbReference type="SAM" id="Phobius"/>
    </source>
</evidence>
<protein>
    <submittedName>
        <fullName evidence="7">Branched-chain amino acid ABC transporter permease</fullName>
    </submittedName>
</protein>
<feature type="transmembrane region" description="Helical" evidence="6">
    <location>
        <begin position="306"/>
        <end position="328"/>
    </location>
</feature>
<dbReference type="Pfam" id="PF02653">
    <property type="entry name" value="BPD_transp_2"/>
    <property type="match status" value="1"/>
</dbReference>
<keyword evidence="4 6" id="KW-1133">Transmembrane helix</keyword>
<dbReference type="InterPro" id="IPR001851">
    <property type="entry name" value="ABC_transp_permease"/>
</dbReference>
<evidence type="ECO:0000256" key="3">
    <source>
        <dbReference type="ARBA" id="ARBA00022692"/>
    </source>
</evidence>
<organism evidence="7 8">
    <name type="scientific">Belnapia arida</name>
    <dbReference type="NCBI Taxonomy" id="2804533"/>
    <lineage>
        <taxon>Bacteria</taxon>
        <taxon>Pseudomonadati</taxon>
        <taxon>Pseudomonadota</taxon>
        <taxon>Alphaproteobacteria</taxon>
        <taxon>Acetobacterales</taxon>
        <taxon>Roseomonadaceae</taxon>
        <taxon>Belnapia</taxon>
    </lineage>
</organism>
<comment type="caution">
    <text evidence="7">The sequence shown here is derived from an EMBL/GenBank/DDBJ whole genome shotgun (WGS) entry which is preliminary data.</text>
</comment>
<dbReference type="PANTHER" id="PTHR30482:SF17">
    <property type="entry name" value="ABC TRANSPORTER ATP-BINDING PROTEIN"/>
    <property type="match status" value="1"/>
</dbReference>
<keyword evidence="3 6" id="KW-0812">Transmembrane</keyword>
<feature type="transmembrane region" description="Helical" evidence="6">
    <location>
        <begin position="131"/>
        <end position="153"/>
    </location>
</feature>
<comment type="subcellular location">
    <subcellularLocation>
        <location evidence="1">Cell membrane</location>
        <topology evidence="1">Multi-pass membrane protein</topology>
    </subcellularLocation>
</comment>
<evidence type="ECO:0000313" key="7">
    <source>
        <dbReference type="EMBL" id="MBL6079623.1"/>
    </source>
</evidence>
<keyword evidence="8" id="KW-1185">Reference proteome</keyword>
<evidence type="ECO:0000256" key="5">
    <source>
        <dbReference type="ARBA" id="ARBA00023136"/>
    </source>
</evidence>
<dbReference type="PANTHER" id="PTHR30482">
    <property type="entry name" value="HIGH-AFFINITY BRANCHED-CHAIN AMINO ACID TRANSPORT SYSTEM PERMEASE"/>
    <property type="match status" value="1"/>
</dbReference>